<keyword evidence="5" id="KW-1185">Reference proteome</keyword>
<evidence type="ECO:0000313" key="5">
    <source>
        <dbReference type="Proteomes" id="UP000002668"/>
    </source>
</evidence>
<dbReference type="OMA" id="PSLIWQM"/>
<feature type="region of interest" description="Disordered" evidence="2">
    <location>
        <begin position="693"/>
        <end position="752"/>
    </location>
</feature>
<sequence>MVDTSHDLHLFDQATSDIQNTISENHRQDFLCNASASLLLDELQASFTSTSICDQRLVACSQKFALLVQNFAPYFEILALCVQLRSEWASWLWGTIRLVFRISSNHPVFLEKAADMLETIAHIVSPYRQMYEGCNRNGPVSHLAVQDLHLAALMSNVYADIVCLCLDLYKIFCRSARVLWRPLDYRFARLEVRLVRHRKWLERETEGQAQNYSEIAMHRREYATFLSRQSGFTGNNGEDSNEQMLARRIRRIDKAREWLSNGSLISCPETHRSHQSPMCSCDWFFKSPTYRRWKNIPFERRRADDLHALAGDWQHRILFVQAREGFGKTTIAQEVAAILEVNGDGPDPSTEASATASFYFDLKRPQMCYADQAMRSLASQLLYTHRREPLTLDAVCLMLRRTSFRETATTEEVMAVLSLLLHQHPTYLVIDGVDECNDIEVLLTSLAQLSRKSDTRAILFSRPNIKIPLEYQKWASDAPHIFTLTNQHNAVAIEHFLSQLLNQMADQGFFGIAIDRTIIPRVAQVSNGELLWVRILLNLLQSPVLSARERYATLQNVQFLRGLETLYHSVLVALQRRSARERRMIADAFRWLSFSIHSLSPSAMGTALSAVEDHSSDMVDGYDLLHSLPELTCGLLHLENGTITFTHRSIPDFLQAHATQLSEFSLCSENEAHAQLAARCLLQLACNMPQQPLGALRPPSPPRPPIIASSSSASQRTNRSEDSGYKSLSSSDGDSAIMQPAQGTNEHDPRNHNLRTLAFDSHLPFLRYTALCWPIHLSRALSPSLHNIDLSSPESYPYLPALYAFLSSRLAITVWVEASYRYNLPPTLSRLVGPLSDLKSEISPATVKGRELRFVVTALRELSERLVELKRGFEGALRQNPSLIWQMTGLGVGAYWPVWEEILGVD</sequence>
<dbReference type="AlphaFoldDB" id="E5R4S8"/>
<name>E5R4S8_LEPMJ</name>
<dbReference type="InParanoid" id="E5R4S8"/>
<feature type="domain" description="Nephrocystin 3-like N-terminal" evidence="3">
    <location>
        <begin position="280"/>
        <end position="462"/>
    </location>
</feature>
<dbReference type="InterPro" id="IPR056884">
    <property type="entry name" value="NPHP3-like_N"/>
</dbReference>
<dbReference type="Pfam" id="PF24883">
    <property type="entry name" value="NPHP3_N"/>
    <property type="match status" value="1"/>
</dbReference>
<proteinExistence type="predicted"/>
<dbReference type="InterPro" id="IPR027417">
    <property type="entry name" value="P-loop_NTPase"/>
</dbReference>
<keyword evidence="1" id="KW-0677">Repeat</keyword>
<reference evidence="5" key="1">
    <citation type="journal article" date="2011" name="Nat. Commun.">
        <title>Effector diversification within compartments of the Leptosphaeria maculans genome affected by Repeat-Induced Point mutations.</title>
        <authorList>
            <person name="Rouxel T."/>
            <person name="Grandaubert J."/>
            <person name="Hane J.K."/>
            <person name="Hoede C."/>
            <person name="van de Wouw A.P."/>
            <person name="Couloux A."/>
            <person name="Dominguez V."/>
            <person name="Anthouard V."/>
            <person name="Bally P."/>
            <person name="Bourras S."/>
            <person name="Cozijnsen A.J."/>
            <person name="Ciuffetti L.M."/>
            <person name="Degrave A."/>
            <person name="Dilmaghani A."/>
            <person name="Duret L."/>
            <person name="Fudal I."/>
            <person name="Goodwin S.B."/>
            <person name="Gout L."/>
            <person name="Glaser N."/>
            <person name="Linglin J."/>
            <person name="Kema G.H.J."/>
            <person name="Lapalu N."/>
            <person name="Lawrence C.B."/>
            <person name="May K."/>
            <person name="Meyer M."/>
            <person name="Ollivier B."/>
            <person name="Poulain J."/>
            <person name="Schoch C.L."/>
            <person name="Simon A."/>
            <person name="Spatafora J.W."/>
            <person name="Stachowiak A."/>
            <person name="Turgeon B.G."/>
            <person name="Tyler B.M."/>
            <person name="Vincent D."/>
            <person name="Weissenbach J."/>
            <person name="Amselem J."/>
            <person name="Quesneville H."/>
            <person name="Oliver R.P."/>
            <person name="Wincker P."/>
            <person name="Balesdent M.-H."/>
            <person name="Howlett B.J."/>
        </authorList>
    </citation>
    <scope>NUCLEOTIDE SEQUENCE [LARGE SCALE GENOMIC DNA]</scope>
    <source>
        <strain evidence="5">JN3 / isolate v23.1.3 / race Av1-4-5-6-7-8</strain>
    </source>
</reference>
<dbReference type="Gene3D" id="3.40.50.300">
    <property type="entry name" value="P-loop containing nucleotide triphosphate hydrolases"/>
    <property type="match status" value="1"/>
</dbReference>
<dbReference type="PANTHER" id="PTHR10039:SF15">
    <property type="entry name" value="NACHT DOMAIN-CONTAINING PROTEIN"/>
    <property type="match status" value="1"/>
</dbReference>
<dbReference type="EMBL" id="FP929083">
    <property type="protein sequence ID" value="CBX92201.1"/>
    <property type="molecule type" value="Genomic_DNA"/>
</dbReference>
<evidence type="ECO:0000256" key="2">
    <source>
        <dbReference type="SAM" id="MobiDB-lite"/>
    </source>
</evidence>
<dbReference type="PANTHER" id="PTHR10039">
    <property type="entry name" value="AMELOGENIN"/>
    <property type="match status" value="1"/>
</dbReference>
<dbReference type="SUPFAM" id="SSF52540">
    <property type="entry name" value="P-loop containing nucleoside triphosphate hydrolases"/>
    <property type="match status" value="1"/>
</dbReference>
<evidence type="ECO:0000256" key="1">
    <source>
        <dbReference type="ARBA" id="ARBA00022737"/>
    </source>
</evidence>
<dbReference type="OrthoDB" id="4772757at2759"/>
<dbReference type="VEuPathDB" id="FungiDB:LEMA_P049070.1"/>
<gene>
    <name evidence="4" type="ORF">LEMA_P049070.1</name>
</gene>
<evidence type="ECO:0000313" key="4">
    <source>
        <dbReference type="EMBL" id="CBX92201.1"/>
    </source>
</evidence>
<protein>
    <recommendedName>
        <fullName evidence="3">Nephrocystin 3-like N-terminal domain-containing protein</fullName>
    </recommendedName>
</protein>
<dbReference type="eggNOG" id="ENOG502SQCK">
    <property type="taxonomic scope" value="Eukaryota"/>
</dbReference>
<organism evidence="5">
    <name type="scientific">Leptosphaeria maculans (strain JN3 / isolate v23.1.3 / race Av1-4-5-6-7-8)</name>
    <name type="common">Blackleg fungus</name>
    <name type="synonym">Phoma lingam</name>
    <dbReference type="NCBI Taxonomy" id="985895"/>
    <lineage>
        <taxon>Eukaryota</taxon>
        <taxon>Fungi</taxon>
        <taxon>Dikarya</taxon>
        <taxon>Ascomycota</taxon>
        <taxon>Pezizomycotina</taxon>
        <taxon>Dothideomycetes</taxon>
        <taxon>Pleosporomycetidae</taxon>
        <taxon>Pleosporales</taxon>
        <taxon>Pleosporineae</taxon>
        <taxon>Leptosphaeriaceae</taxon>
        <taxon>Plenodomus</taxon>
        <taxon>Plenodomus lingam/Leptosphaeria maculans species complex</taxon>
    </lineage>
</organism>
<dbReference type="HOGENOM" id="CLU_302278_0_0_1"/>
<evidence type="ECO:0000259" key="3">
    <source>
        <dbReference type="Pfam" id="PF24883"/>
    </source>
</evidence>
<dbReference type="Proteomes" id="UP000002668">
    <property type="component" value="Genome"/>
</dbReference>
<accession>E5R4S8</accession>